<proteinExistence type="predicted"/>
<evidence type="ECO:0000313" key="2">
    <source>
        <dbReference type="EMBL" id="MFC1852862.1"/>
    </source>
</evidence>
<name>A0ABV6Z335_UNCC1</name>
<dbReference type="InterPro" id="IPR001279">
    <property type="entry name" value="Metallo-B-lactamas"/>
</dbReference>
<dbReference type="CDD" id="cd06262">
    <property type="entry name" value="metallo-hydrolase-like_MBL-fold"/>
    <property type="match status" value="1"/>
</dbReference>
<sequence>MSTVVTEKHFGPVWFLPGPQKGKYPACHSVYIEGAKVLIDPASDRERLKQLRDAPGVKTVILSHWHEDHFLHLDLFDDVPLWTSAADAGPLSDIDLFLDAYGIEGEQRDFAGKFFVEHFKFKPRKTTRILSDGELFPWAEVTMQVLHTPGHTPGHLTFYFKELELLFLGDYDLTPFGPWYGDAYSSIEETISSNNLLQKMPAEIWLTSHGQGIFEQNPRNEWLQYLDMIEKREAKLLKLLDEPKTLSEIAAAWIVYGEPKEPQNFYLFGERAIMQKHLERLACKGIIAKKGHQFIKLA</sequence>
<accession>A0ABV6Z335</accession>
<reference evidence="2 3" key="1">
    <citation type="submission" date="2024-09" db="EMBL/GenBank/DDBJ databases">
        <title>Laminarin stimulates single cell rates of sulfate reduction while oxygen inhibits transcriptomic activity in coastal marine sediment.</title>
        <authorList>
            <person name="Lindsay M."/>
            <person name="Orcutt B."/>
            <person name="Emerson D."/>
            <person name="Stepanauskas R."/>
            <person name="D'Angelo T."/>
        </authorList>
    </citation>
    <scope>NUCLEOTIDE SEQUENCE [LARGE SCALE GENOMIC DNA]</scope>
    <source>
        <strain evidence="2">SAG AM-311-K15</strain>
    </source>
</reference>
<dbReference type="GO" id="GO:0016787">
    <property type="term" value="F:hydrolase activity"/>
    <property type="evidence" value="ECO:0007669"/>
    <property type="project" value="UniProtKB-KW"/>
</dbReference>
<dbReference type="Proteomes" id="UP001594351">
    <property type="component" value="Unassembled WGS sequence"/>
</dbReference>
<dbReference type="SMART" id="SM00849">
    <property type="entry name" value="Lactamase_B"/>
    <property type="match status" value="1"/>
</dbReference>
<dbReference type="Pfam" id="PF00753">
    <property type="entry name" value="Lactamase_B"/>
    <property type="match status" value="1"/>
</dbReference>
<dbReference type="InterPro" id="IPR036866">
    <property type="entry name" value="RibonucZ/Hydroxyglut_hydro"/>
</dbReference>
<comment type="caution">
    <text evidence="2">The sequence shown here is derived from an EMBL/GenBank/DDBJ whole genome shotgun (WGS) entry which is preliminary data.</text>
</comment>
<dbReference type="EMBL" id="JBHPBY010000380">
    <property type="protein sequence ID" value="MFC1852862.1"/>
    <property type="molecule type" value="Genomic_DNA"/>
</dbReference>
<feature type="domain" description="Metallo-beta-lactamase" evidence="1">
    <location>
        <begin position="26"/>
        <end position="209"/>
    </location>
</feature>
<keyword evidence="2" id="KW-0378">Hydrolase</keyword>
<evidence type="ECO:0000259" key="1">
    <source>
        <dbReference type="SMART" id="SM00849"/>
    </source>
</evidence>
<keyword evidence="3" id="KW-1185">Reference proteome</keyword>
<dbReference type="SUPFAM" id="SSF56281">
    <property type="entry name" value="Metallo-hydrolase/oxidoreductase"/>
    <property type="match status" value="1"/>
</dbReference>
<dbReference type="EC" id="3.-.-.-" evidence="2"/>
<dbReference type="Gene3D" id="3.60.15.10">
    <property type="entry name" value="Ribonuclease Z/Hydroxyacylglutathione hydrolase-like"/>
    <property type="match status" value="1"/>
</dbReference>
<dbReference type="InterPro" id="IPR050662">
    <property type="entry name" value="Sec-metab_biosynth-thioest"/>
</dbReference>
<evidence type="ECO:0000313" key="3">
    <source>
        <dbReference type="Proteomes" id="UP001594351"/>
    </source>
</evidence>
<gene>
    <name evidence="2" type="ORF">ACFL27_21905</name>
</gene>
<protein>
    <submittedName>
        <fullName evidence="2">MBL fold metallo-hydrolase</fullName>
        <ecNumber evidence="2">3.-.-.-</ecNumber>
    </submittedName>
</protein>
<dbReference type="PANTHER" id="PTHR23131:SF0">
    <property type="entry name" value="ENDORIBONUCLEASE LACTB2"/>
    <property type="match status" value="1"/>
</dbReference>
<dbReference type="PANTHER" id="PTHR23131">
    <property type="entry name" value="ENDORIBONUCLEASE LACTB2"/>
    <property type="match status" value="1"/>
</dbReference>
<organism evidence="2 3">
    <name type="scientific">candidate division CSSED10-310 bacterium</name>
    <dbReference type="NCBI Taxonomy" id="2855610"/>
    <lineage>
        <taxon>Bacteria</taxon>
        <taxon>Bacteria division CSSED10-310</taxon>
    </lineage>
</organism>